<evidence type="ECO:0000256" key="6">
    <source>
        <dbReference type="ARBA" id="ARBA00022692"/>
    </source>
</evidence>
<evidence type="ECO:0000256" key="7">
    <source>
        <dbReference type="ARBA" id="ARBA00022989"/>
    </source>
</evidence>
<evidence type="ECO:0000256" key="11">
    <source>
        <dbReference type="SAM" id="Phobius"/>
    </source>
</evidence>
<dbReference type="Pfam" id="PF18075">
    <property type="entry name" value="FtsX_ECD"/>
    <property type="match status" value="1"/>
</dbReference>
<keyword evidence="8 10" id="KW-0472">Membrane</keyword>
<accession>A0A2G9YRH3</accession>
<dbReference type="InterPro" id="IPR003838">
    <property type="entry name" value="ABC3_permease_C"/>
</dbReference>
<reference evidence="14 15" key="1">
    <citation type="submission" date="2017-09" db="EMBL/GenBank/DDBJ databases">
        <title>Depth-based differentiation of microbial function through sediment-hosted aquifers and enrichment of novel symbionts in the deep terrestrial subsurface.</title>
        <authorList>
            <person name="Probst A.J."/>
            <person name="Ladd B."/>
            <person name="Jarett J.K."/>
            <person name="Geller-Mcgrath D.E."/>
            <person name="Sieber C.M."/>
            <person name="Emerson J.B."/>
            <person name="Anantharaman K."/>
            <person name="Thomas B.C."/>
            <person name="Malmstrom R."/>
            <person name="Stieglmeier M."/>
            <person name="Klingl A."/>
            <person name="Woyke T."/>
            <person name="Ryan C.M."/>
            <person name="Banfield J.F."/>
        </authorList>
    </citation>
    <scope>NUCLEOTIDE SEQUENCE [LARGE SCALE GENOMIC DNA]</scope>
    <source>
        <strain evidence="14">CG23_combo_of_CG06-09_8_20_14_all_40_13</strain>
    </source>
</reference>
<evidence type="ECO:0000259" key="13">
    <source>
        <dbReference type="Pfam" id="PF18075"/>
    </source>
</evidence>
<dbReference type="PIRSF" id="PIRSF003097">
    <property type="entry name" value="FtsX"/>
    <property type="match status" value="1"/>
</dbReference>
<feature type="transmembrane region" description="Helical" evidence="11">
    <location>
        <begin position="175"/>
        <end position="199"/>
    </location>
</feature>
<protein>
    <recommendedName>
        <fullName evidence="3 10">Cell division protein FtsX</fullName>
    </recommendedName>
</protein>
<keyword evidence="5 10" id="KW-0132">Cell division</keyword>
<evidence type="ECO:0000256" key="5">
    <source>
        <dbReference type="ARBA" id="ARBA00022618"/>
    </source>
</evidence>
<feature type="transmembrane region" description="Helical" evidence="11">
    <location>
        <begin position="219"/>
        <end position="246"/>
    </location>
</feature>
<comment type="subcellular location">
    <subcellularLocation>
        <location evidence="1">Cell membrane</location>
        <topology evidence="1">Multi-pass membrane protein</topology>
    </subcellularLocation>
</comment>
<dbReference type="GO" id="GO:0005886">
    <property type="term" value="C:plasma membrane"/>
    <property type="evidence" value="ECO:0007669"/>
    <property type="project" value="UniProtKB-SubCell"/>
</dbReference>
<keyword evidence="9 10" id="KW-0131">Cell cycle</keyword>
<sequence>MKIVTLERILKLGLTNFWRNRWLSLAATFVMTITLLTISIFTILNLVIQATSESVKSKIDMTVSFYDNVEEEKIQSLETALATMAVVKSTHYIDKDEALSIWQTLPIKDRTKQLVTKDSNPLPRSLQIKAYNPEDLSKVAEFFDNYKPLISRISYENNKDIIQRLINITKFIKQIGWIISLIFITISVLIILNTIRLTIFTRKDEIEIMKLVGASDFFVRIPFIIEGALYGILASILSTFLLYLAIHFISPMVSSYLGTVAFDLNLFFGLNFWRIFLLQLGAGSFIGIACSLFSAHRYLKV</sequence>
<evidence type="ECO:0000256" key="8">
    <source>
        <dbReference type="ARBA" id="ARBA00023136"/>
    </source>
</evidence>
<dbReference type="PANTHER" id="PTHR47755:SF1">
    <property type="entry name" value="CELL DIVISION PROTEIN FTSX"/>
    <property type="match status" value="1"/>
</dbReference>
<evidence type="ECO:0000256" key="1">
    <source>
        <dbReference type="ARBA" id="ARBA00004651"/>
    </source>
</evidence>
<feature type="transmembrane region" description="Helical" evidence="11">
    <location>
        <begin position="276"/>
        <end position="295"/>
    </location>
</feature>
<keyword evidence="4 10" id="KW-1003">Cell membrane</keyword>
<evidence type="ECO:0000256" key="2">
    <source>
        <dbReference type="ARBA" id="ARBA00007379"/>
    </source>
</evidence>
<dbReference type="EMBL" id="PCRM01000014">
    <property type="protein sequence ID" value="PIP21824.1"/>
    <property type="molecule type" value="Genomic_DNA"/>
</dbReference>
<dbReference type="Proteomes" id="UP000231567">
    <property type="component" value="Unassembled WGS sequence"/>
</dbReference>
<dbReference type="Pfam" id="PF02687">
    <property type="entry name" value="FtsX"/>
    <property type="match status" value="1"/>
</dbReference>
<evidence type="ECO:0000313" key="14">
    <source>
        <dbReference type="EMBL" id="PIP21824.1"/>
    </source>
</evidence>
<evidence type="ECO:0000313" key="15">
    <source>
        <dbReference type="Proteomes" id="UP000231567"/>
    </source>
</evidence>
<gene>
    <name evidence="14" type="ORF">COX39_00815</name>
</gene>
<evidence type="ECO:0000256" key="9">
    <source>
        <dbReference type="ARBA" id="ARBA00023306"/>
    </source>
</evidence>
<evidence type="ECO:0000256" key="10">
    <source>
        <dbReference type="PIRNR" id="PIRNR003097"/>
    </source>
</evidence>
<feature type="domain" description="ABC3 transporter permease C-terminal" evidence="12">
    <location>
        <begin position="177"/>
        <end position="296"/>
    </location>
</feature>
<keyword evidence="7 11" id="KW-1133">Transmembrane helix</keyword>
<evidence type="ECO:0000259" key="12">
    <source>
        <dbReference type="Pfam" id="PF02687"/>
    </source>
</evidence>
<dbReference type="Gene3D" id="3.30.70.3040">
    <property type="match status" value="1"/>
</dbReference>
<name>A0A2G9YRH3_9BACT</name>
<dbReference type="InterPro" id="IPR040690">
    <property type="entry name" value="FtsX_ECD"/>
</dbReference>
<comment type="caution">
    <text evidence="14">The sequence shown here is derived from an EMBL/GenBank/DDBJ whole genome shotgun (WGS) entry which is preliminary data.</text>
</comment>
<dbReference type="AlphaFoldDB" id="A0A2G9YRH3"/>
<feature type="domain" description="FtsX extracellular" evidence="13">
    <location>
        <begin position="60"/>
        <end position="146"/>
    </location>
</feature>
<keyword evidence="6 11" id="KW-0812">Transmembrane</keyword>
<evidence type="ECO:0000256" key="4">
    <source>
        <dbReference type="ARBA" id="ARBA00022475"/>
    </source>
</evidence>
<proteinExistence type="inferred from homology"/>
<organism evidence="14 15">
    <name type="scientific">Candidatus Nealsonbacteria bacterium CG23_combo_of_CG06-09_8_20_14_all_40_13</name>
    <dbReference type="NCBI Taxonomy" id="1974724"/>
    <lineage>
        <taxon>Bacteria</taxon>
        <taxon>Candidatus Nealsoniibacteriota</taxon>
    </lineage>
</organism>
<dbReference type="InterPro" id="IPR004513">
    <property type="entry name" value="FtsX"/>
</dbReference>
<feature type="transmembrane region" description="Helical" evidence="11">
    <location>
        <begin position="22"/>
        <end position="48"/>
    </location>
</feature>
<evidence type="ECO:0000256" key="3">
    <source>
        <dbReference type="ARBA" id="ARBA00021907"/>
    </source>
</evidence>
<dbReference type="GO" id="GO:0051301">
    <property type="term" value="P:cell division"/>
    <property type="evidence" value="ECO:0007669"/>
    <property type="project" value="UniProtKB-KW"/>
</dbReference>
<comment type="similarity">
    <text evidence="2 10">Belongs to the ABC-4 integral membrane protein family. FtsX subfamily.</text>
</comment>
<dbReference type="PANTHER" id="PTHR47755">
    <property type="entry name" value="CELL DIVISION PROTEIN FTSX"/>
    <property type="match status" value="1"/>
</dbReference>